<proteinExistence type="predicted"/>
<dbReference type="Proteomes" id="UP000178650">
    <property type="component" value="Unassembled WGS sequence"/>
</dbReference>
<dbReference type="EMBL" id="MHPJ01000017">
    <property type="protein sequence ID" value="OGZ78586.1"/>
    <property type="molecule type" value="Genomic_DNA"/>
</dbReference>
<evidence type="ECO:0000313" key="1">
    <source>
        <dbReference type="EMBL" id="OGZ78586.1"/>
    </source>
</evidence>
<dbReference type="STRING" id="1802223.A2358_01780"/>
<sequence length="78" mass="9096">MSEIIFLVYNIKKIIQNFFILACRQAGKKNNPLSRIVFKKFILSDDGIILRNFLEAFFLTSILCNKLVCQELVQKEVL</sequence>
<evidence type="ECO:0000313" key="2">
    <source>
        <dbReference type="Proteomes" id="UP000178650"/>
    </source>
</evidence>
<comment type="caution">
    <text evidence="1">The sequence shown here is derived from an EMBL/GenBank/DDBJ whole genome shotgun (WGS) entry which is preliminary data.</text>
</comment>
<name>A0A1G2IUR5_9BACT</name>
<accession>A0A1G2IUR5</accession>
<protein>
    <submittedName>
        <fullName evidence="1">Uncharacterized protein</fullName>
    </submittedName>
</protein>
<dbReference type="AlphaFoldDB" id="A0A1G2IUR5"/>
<reference evidence="1 2" key="1">
    <citation type="journal article" date="2016" name="Nat. Commun.">
        <title>Thousands of microbial genomes shed light on interconnected biogeochemical processes in an aquifer system.</title>
        <authorList>
            <person name="Anantharaman K."/>
            <person name="Brown C.T."/>
            <person name="Hug L.A."/>
            <person name="Sharon I."/>
            <person name="Castelle C.J."/>
            <person name="Probst A.J."/>
            <person name="Thomas B.C."/>
            <person name="Singh A."/>
            <person name="Wilkins M.J."/>
            <person name="Karaoz U."/>
            <person name="Brodie E.L."/>
            <person name="Williams K.H."/>
            <person name="Hubbard S.S."/>
            <person name="Banfield J.F."/>
        </authorList>
    </citation>
    <scope>NUCLEOTIDE SEQUENCE [LARGE SCALE GENOMIC DNA]</scope>
</reference>
<gene>
    <name evidence="1" type="ORF">A2358_01780</name>
</gene>
<organism evidence="1 2">
    <name type="scientific">Candidatus Staskawiczbacteria bacterium RIFOXYB1_FULL_37_44</name>
    <dbReference type="NCBI Taxonomy" id="1802223"/>
    <lineage>
        <taxon>Bacteria</taxon>
        <taxon>Candidatus Staskawicziibacteriota</taxon>
    </lineage>
</organism>